<feature type="region of interest" description="Disordered" evidence="2">
    <location>
        <begin position="290"/>
        <end position="311"/>
    </location>
</feature>
<organism evidence="4 5">
    <name type="scientific">Ephemerocybe angulata</name>
    <dbReference type="NCBI Taxonomy" id="980116"/>
    <lineage>
        <taxon>Eukaryota</taxon>
        <taxon>Fungi</taxon>
        <taxon>Dikarya</taxon>
        <taxon>Basidiomycota</taxon>
        <taxon>Agaricomycotina</taxon>
        <taxon>Agaricomycetes</taxon>
        <taxon>Agaricomycetidae</taxon>
        <taxon>Agaricales</taxon>
        <taxon>Agaricineae</taxon>
        <taxon>Psathyrellaceae</taxon>
        <taxon>Ephemerocybe</taxon>
    </lineage>
</organism>
<proteinExistence type="predicted"/>
<feature type="coiled-coil region" evidence="1">
    <location>
        <begin position="149"/>
        <end position="211"/>
    </location>
</feature>
<name>A0A8H5CCU9_9AGAR</name>
<evidence type="ECO:0000256" key="2">
    <source>
        <dbReference type="SAM" id="MobiDB-lite"/>
    </source>
</evidence>
<sequence>MISIRFICYNPFPTRSNTTLPKSFARQVKRGSLAQKIFLLKPPSSRVSAQYPRLQMQPQSKDPMASFESQWYFLTEHLVLLCLLALSVIFLLVLNSYHSRRPPHCIRAERMIRNELDAGGAHLVGLAAQGPSLEFGENQNPSVRMAAGITNLKRTITEKDKSIAELQSQLSKSQMAIRNLLAQAEEQKRELRRLHDRVLEDEALAETLKREIGVKDSRLFDMEYTLLEKDTLHAIDRKKLMEEKKELEEKFRECYLKLLRSGKMNEPGLGLFFTCAQCQYQSGIKASLQPRNRGRRWDPSSDEPGVRYCHT</sequence>
<evidence type="ECO:0000313" key="4">
    <source>
        <dbReference type="EMBL" id="KAF5339381.1"/>
    </source>
</evidence>
<keyword evidence="3" id="KW-0472">Membrane</keyword>
<reference evidence="4 5" key="1">
    <citation type="journal article" date="2020" name="ISME J.">
        <title>Uncovering the hidden diversity of litter-decomposition mechanisms in mushroom-forming fungi.</title>
        <authorList>
            <person name="Floudas D."/>
            <person name="Bentzer J."/>
            <person name="Ahren D."/>
            <person name="Johansson T."/>
            <person name="Persson P."/>
            <person name="Tunlid A."/>
        </authorList>
    </citation>
    <scope>NUCLEOTIDE SEQUENCE [LARGE SCALE GENOMIC DNA]</scope>
    <source>
        <strain evidence="4 5">CBS 175.51</strain>
    </source>
</reference>
<protein>
    <submittedName>
        <fullName evidence="4">Uncharacterized protein</fullName>
    </submittedName>
</protein>
<comment type="caution">
    <text evidence="4">The sequence shown here is derived from an EMBL/GenBank/DDBJ whole genome shotgun (WGS) entry which is preliminary data.</text>
</comment>
<keyword evidence="5" id="KW-1185">Reference proteome</keyword>
<keyword evidence="3" id="KW-0812">Transmembrane</keyword>
<feature type="transmembrane region" description="Helical" evidence="3">
    <location>
        <begin position="71"/>
        <end position="94"/>
    </location>
</feature>
<keyword evidence="1" id="KW-0175">Coiled coil</keyword>
<keyword evidence="3" id="KW-1133">Transmembrane helix</keyword>
<evidence type="ECO:0000313" key="5">
    <source>
        <dbReference type="Proteomes" id="UP000541558"/>
    </source>
</evidence>
<evidence type="ECO:0000256" key="3">
    <source>
        <dbReference type="SAM" id="Phobius"/>
    </source>
</evidence>
<dbReference type="Gene3D" id="1.10.287.1490">
    <property type="match status" value="1"/>
</dbReference>
<dbReference type="AlphaFoldDB" id="A0A8H5CCU9"/>
<dbReference type="EMBL" id="JAACJK010000008">
    <property type="protein sequence ID" value="KAF5339381.1"/>
    <property type="molecule type" value="Genomic_DNA"/>
</dbReference>
<dbReference type="Proteomes" id="UP000541558">
    <property type="component" value="Unassembled WGS sequence"/>
</dbReference>
<gene>
    <name evidence="4" type="ORF">D9611_009818</name>
</gene>
<accession>A0A8H5CCU9</accession>
<evidence type="ECO:0000256" key="1">
    <source>
        <dbReference type="SAM" id="Coils"/>
    </source>
</evidence>